<keyword evidence="3" id="KW-1185">Reference proteome</keyword>
<feature type="region of interest" description="Disordered" evidence="1">
    <location>
        <begin position="1"/>
        <end position="56"/>
    </location>
</feature>
<evidence type="ECO:0000313" key="3">
    <source>
        <dbReference type="Proteomes" id="UP000248423"/>
    </source>
</evidence>
<sequence>MRRSNDASGGAWEEPGTLPKRISYRERGNEEDHSPRWKMGGGRASTRGKRVSARSEALGWKERWWSSEAAVKPDTGTSRGRSEKPENRFYLNSWISGGRGEDGGENASEEESKQRTSNTSYPVWLHTGTVTPISLSAHRYLVVAEAGLIEELGKSWVPPVKLPSVVASSRPQLAHYTVLVHTPS</sequence>
<evidence type="ECO:0000313" key="2">
    <source>
        <dbReference type="EMBL" id="PYI02079.1"/>
    </source>
</evidence>
<protein>
    <submittedName>
        <fullName evidence="2">Uncharacterized protein</fullName>
    </submittedName>
</protein>
<name>A0A319EMU3_ASPSB</name>
<gene>
    <name evidence="2" type="ORF">BO78DRAFT_422880</name>
</gene>
<dbReference type="OrthoDB" id="10390025at2759"/>
<organism evidence="2 3">
    <name type="scientific">Aspergillus sclerotiicarbonarius (strain CBS 121057 / IBT 28362)</name>
    <dbReference type="NCBI Taxonomy" id="1448318"/>
    <lineage>
        <taxon>Eukaryota</taxon>
        <taxon>Fungi</taxon>
        <taxon>Dikarya</taxon>
        <taxon>Ascomycota</taxon>
        <taxon>Pezizomycotina</taxon>
        <taxon>Eurotiomycetes</taxon>
        <taxon>Eurotiomycetidae</taxon>
        <taxon>Eurotiales</taxon>
        <taxon>Aspergillaceae</taxon>
        <taxon>Aspergillus</taxon>
        <taxon>Aspergillus subgen. Circumdati</taxon>
    </lineage>
</organism>
<feature type="compositionally biased region" description="Basic and acidic residues" evidence="1">
    <location>
        <begin position="23"/>
        <end position="35"/>
    </location>
</feature>
<reference evidence="2 3" key="1">
    <citation type="submission" date="2018-02" db="EMBL/GenBank/DDBJ databases">
        <title>The genomes of Aspergillus section Nigri reveals drivers in fungal speciation.</title>
        <authorList>
            <consortium name="DOE Joint Genome Institute"/>
            <person name="Vesth T.C."/>
            <person name="Nybo J."/>
            <person name="Theobald S."/>
            <person name="Brandl J."/>
            <person name="Frisvad J.C."/>
            <person name="Nielsen K.F."/>
            <person name="Lyhne E.K."/>
            <person name="Kogle M.E."/>
            <person name="Kuo A."/>
            <person name="Riley R."/>
            <person name="Clum A."/>
            <person name="Nolan M."/>
            <person name="Lipzen A."/>
            <person name="Salamov A."/>
            <person name="Henrissat B."/>
            <person name="Wiebenga A."/>
            <person name="De vries R.P."/>
            <person name="Grigoriev I.V."/>
            <person name="Mortensen U.H."/>
            <person name="Andersen M.R."/>
            <person name="Baker S.E."/>
        </authorList>
    </citation>
    <scope>NUCLEOTIDE SEQUENCE [LARGE SCALE GENOMIC DNA]</scope>
    <source>
        <strain evidence="2 3">CBS 121057</strain>
    </source>
</reference>
<proteinExistence type="predicted"/>
<dbReference type="Proteomes" id="UP000248423">
    <property type="component" value="Unassembled WGS sequence"/>
</dbReference>
<feature type="region of interest" description="Disordered" evidence="1">
    <location>
        <begin position="90"/>
        <end position="119"/>
    </location>
</feature>
<dbReference type="EMBL" id="KZ826401">
    <property type="protein sequence ID" value="PYI02079.1"/>
    <property type="molecule type" value="Genomic_DNA"/>
</dbReference>
<dbReference type="VEuPathDB" id="FungiDB:BO78DRAFT_422880"/>
<accession>A0A319EMU3</accession>
<dbReference type="AlphaFoldDB" id="A0A319EMU3"/>
<evidence type="ECO:0000256" key="1">
    <source>
        <dbReference type="SAM" id="MobiDB-lite"/>
    </source>
</evidence>